<protein>
    <recommendedName>
        <fullName evidence="3">STAS/SEC14 domain-containing protein</fullName>
    </recommendedName>
</protein>
<proteinExistence type="predicted"/>
<dbReference type="RefSeq" id="WP_208130384.1">
    <property type="nucleotide sequence ID" value="NZ_BAABGQ010000003.1"/>
</dbReference>
<dbReference type="EMBL" id="BAABGQ010000003">
    <property type="protein sequence ID" value="GAA4494282.1"/>
    <property type="molecule type" value="Genomic_DNA"/>
</dbReference>
<gene>
    <name evidence="1" type="ORF">GCM10023172_04120</name>
</gene>
<evidence type="ECO:0000313" key="1">
    <source>
        <dbReference type="EMBL" id="GAA4494282.1"/>
    </source>
</evidence>
<comment type="caution">
    <text evidence="1">The sequence shown here is derived from an EMBL/GenBank/DDBJ whole genome shotgun (WGS) entry which is preliminary data.</text>
</comment>
<evidence type="ECO:0008006" key="3">
    <source>
        <dbReference type="Google" id="ProtNLM"/>
    </source>
</evidence>
<evidence type="ECO:0000313" key="2">
    <source>
        <dbReference type="Proteomes" id="UP001501243"/>
    </source>
</evidence>
<sequence length="143" mass="16179">MLPSAPGYYAVQYQAQPALLRGRVLRPLSATEFTEVSELLLAWARHYDCPFWLLDGTIDTKPQPLDVYEWLRDEFFPRVHRSLGRIPCVAFIAQPDMWLALKAFSYAPPAPVVLSAAYRANWFTNEAEALAWLAHFRPAIGGG</sequence>
<reference evidence="2" key="1">
    <citation type="journal article" date="2019" name="Int. J. Syst. Evol. Microbiol.">
        <title>The Global Catalogue of Microorganisms (GCM) 10K type strain sequencing project: providing services to taxonomists for standard genome sequencing and annotation.</title>
        <authorList>
            <consortium name="The Broad Institute Genomics Platform"/>
            <consortium name="The Broad Institute Genome Sequencing Center for Infectious Disease"/>
            <person name="Wu L."/>
            <person name="Ma J."/>
        </authorList>
    </citation>
    <scope>NUCLEOTIDE SEQUENCE [LARGE SCALE GENOMIC DNA]</scope>
    <source>
        <strain evidence="2">JCM 17841</strain>
    </source>
</reference>
<accession>A0ABP8Q0F2</accession>
<keyword evidence="2" id="KW-1185">Reference proteome</keyword>
<organism evidence="1 2">
    <name type="scientific">Hymenobacter ginsengisoli</name>
    <dbReference type="NCBI Taxonomy" id="1051626"/>
    <lineage>
        <taxon>Bacteria</taxon>
        <taxon>Pseudomonadati</taxon>
        <taxon>Bacteroidota</taxon>
        <taxon>Cytophagia</taxon>
        <taxon>Cytophagales</taxon>
        <taxon>Hymenobacteraceae</taxon>
        <taxon>Hymenobacter</taxon>
    </lineage>
</organism>
<dbReference type="Proteomes" id="UP001501243">
    <property type="component" value="Unassembled WGS sequence"/>
</dbReference>
<name>A0ABP8Q0F2_9BACT</name>